<dbReference type="SMART" id="SM00064">
    <property type="entry name" value="FYVE"/>
    <property type="match status" value="1"/>
</dbReference>
<gene>
    <name evidence="8" type="ORF">PITG_00854</name>
</gene>
<dbReference type="SUPFAM" id="SSF48403">
    <property type="entry name" value="Ankyrin repeat"/>
    <property type="match status" value="1"/>
</dbReference>
<evidence type="ECO:0000313" key="8">
    <source>
        <dbReference type="EMBL" id="EEY58216.1"/>
    </source>
</evidence>
<dbReference type="GO" id="GO:0008270">
    <property type="term" value="F:zinc ion binding"/>
    <property type="evidence" value="ECO:0007669"/>
    <property type="project" value="UniProtKB-KW"/>
</dbReference>
<dbReference type="GO" id="GO:0032266">
    <property type="term" value="F:phosphatidylinositol-3-phosphate binding"/>
    <property type="evidence" value="ECO:0007669"/>
    <property type="project" value="TreeGrafter"/>
</dbReference>
<proteinExistence type="predicted"/>
<dbReference type="InterPro" id="IPR011011">
    <property type="entry name" value="Znf_FYVE_PHD"/>
</dbReference>
<evidence type="ECO:0000256" key="1">
    <source>
        <dbReference type="ARBA" id="ARBA00022723"/>
    </source>
</evidence>
<protein>
    <recommendedName>
        <fullName evidence="7">FYVE-type domain-containing protein</fullName>
    </recommendedName>
</protein>
<dbReference type="GeneID" id="9472714"/>
<sequence>MLLADNARVSNPVNVYRVLTALFLPSPFHKRSFPTIKAHSAKGNEPIDPKIKEEFTEAAAGLVARRPLFLARSAAYRTLFCISRRAIRSNASISARDNLSHTFSTMDSGNSEAIRLAQASDWKGLQRLLERDPAVAKQRGDHGMLPIHWACTVSRVPLSLMAKLIQAYPDGVRAKNAGELLPLHIAIRAGVQASCLRKLLRAYPEAVSEQTPDGVSALKMAEEFELDADSLKLLRRAHDRNSLQQQQDESPSERESTEIDFKQALGAQEEGEASGLEKPEEEETEEWTEAVVPEPYVGNVGFNGFLHVGDDGELETTETPVLEPENSFNMMSEQSLSIDGLDSPHDHLVSPSSESSSSLDDPPSSRSSFGAAFRTSSRRGLLGIPSQNQTPGRPQTRMHRATSLLTQLQTNGIVTERELRTMVSAMSASAAVANPENEMSSRSHSRHLSLPLMPSNENFRRSPSFHFYGEVNGENEENEIEIASSRDSASTVGGVQFNPGGRLFQSVHEPIRRSVTPSGTQRSSPPLFRRTHRRASHSSHGRSHFDPPPEWKHDGECSICRASFGMFKHRHHCRNCGKSICSQHSADKKISMEAKGFTTPQRVCVTCYAMITHSRALKHDLELEEMGHEGLGIFQQLPNASAGSNDRHHFAGTVFSSSGAPGFSRGGFGSSRSPTSTGGSPTNSPTTGRKGSSRKSTVLAAGEATGGAGERATTPSPVHELRCLLASQQKQIEQLAQSNMQMQQQLLEQEELKAETMLLITQLMTRVSVLELQKERSFHNSKRRSAETGESEEDDEEFPQDDTLPFER</sequence>
<feature type="region of interest" description="Disordered" evidence="6">
    <location>
        <begin position="662"/>
        <end position="716"/>
    </location>
</feature>
<dbReference type="InterPro" id="IPR036770">
    <property type="entry name" value="Ankyrin_rpt-contain_sf"/>
</dbReference>
<keyword evidence="9" id="KW-1185">Reference proteome</keyword>
<evidence type="ECO:0000313" key="9">
    <source>
        <dbReference type="Proteomes" id="UP000006643"/>
    </source>
</evidence>
<organism evidence="8 9">
    <name type="scientific">Phytophthora infestans (strain T30-4)</name>
    <name type="common">Potato late blight agent</name>
    <dbReference type="NCBI Taxonomy" id="403677"/>
    <lineage>
        <taxon>Eukaryota</taxon>
        <taxon>Sar</taxon>
        <taxon>Stramenopiles</taxon>
        <taxon>Oomycota</taxon>
        <taxon>Peronosporomycetes</taxon>
        <taxon>Peronosporales</taxon>
        <taxon>Peronosporaceae</taxon>
        <taxon>Phytophthora</taxon>
    </lineage>
</organism>
<evidence type="ECO:0000256" key="3">
    <source>
        <dbReference type="ARBA" id="ARBA00022833"/>
    </source>
</evidence>
<dbReference type="VEuPathDB" id="FungiDB:PITG_00854"/>
<dbReference type="PANTHER" id="PTHR47794">
    <property type="entry name" value="VACUOLAR PROTEIN SORTING-ASSOCIATED PROTEIN 27"/>
    <property type="match status" value="1"/>
</dbReference>
<evidence type="ECO:0000256" key="2">
    <source>
        <dbReference type="ARBA" id="ARBA00022771"/>
    </source>
</evidence>
<dbReference type="eggNOG" id="KOG1818">
    <property type="taxonomic scope" value="Eukaryota"/>
</dbReference>
<name>D0MRU7_PHYIT</name>
<feature type="region of interest" description="Disordered" evidence="6">
    <location>
        <begin position="772"/>
        <end position="808"/>
    </location>
</feature>
<dbReference type="CDD" id="cd15760">
    <property type="entry name" value="FYVE_scVPS27p_like"/>
    <property type="match status" value="1"/>
</dbReference>
<evidence type="ECO:0000256" key="4">
    <source>
        <dbReference type="PROSITE-ProRule" id="PRU00091"/>
    </source>
</evidence>
<keyword evidence="2 4" id="KW-0863">Zinc-finger</keyword>
<feature type="compositionally biased region" description="Polar residues" evidence="6">
    <location>
        <begin position="515"/>
        <end position="524"/>
    </location>
</feature>
<accession>D0MRU7</accession>
<feature type="region of interest" description="Disordered" evidence="6">
    <location>
        <begin position="512"/>
        <end position="548"/>
    </location>
</feature>
<dbReference type="EMBL" id="DS028118">
    <property type="protein sequence ID" value="EEY58216.1"/>
    <property type="molecule type" value="Genomic_DNA"/>
</dbReference>
<feature type="coiled-coil region" evidence="5">
    <location>
        <begin position="718"/>
        <end position="755"/>
    </location>
</feature>
<dbReference type="Proteomes" id="UP000006643">
    <property type="component" value="Unassembled WGS sequence"/>
</dbReference>
<feature type="compositionally biased region" description="Acidic residues" evidence="6">
    <location>
        <begin position="279"/>
        <end position="288"/>
    </location>
</feature>
<dbReference type="GO" id="GO:0043130">
    <property type="term" value="F:ubiquitin binding"/>
    <property type="evidence" value="ECO:0007669"/>
    <property type="project" value="TreeGrafter"/>
</dbReference>
<dbReference type="PANTHER" id="PTHR47794:SF1">
    <property type="entry name" value="VACUOLAR PROTEIN SORTING-ASSOCIATED PROTEIN 27"/>
    <property type="match status" value="1"/>
</dbReference>
<evidence type="ECO:0000259" key="7">
    <source>
        <dbReference type="PROSITE" id="PS50178"/>
    </source>
</evidence>
<keyword evidence="3" id="KW-0862">Zinc</keyword>
<feature type="region of interest" description="Disordered" evidence="6">
    <location>
        <begin position="267"/>
        <end position="294"/>
    </location>
</feature>
<dbReference type="Gene3D" id="3.30.40.10">
    <property type="entry name" value="Zinc/RING finger domain, C3HC4 (zinc finger)"/>
    <property type="match status" value="1"/>
</dbReference>
<feature type="compositionally biased region" description="Basic residues" evidence="6">
    <location>
        <begin position="529"/>
        <end position="542"/>
    </location>
</feature>
<dbReference type="GO" id="GO:0033565">
    <property type="term" value="C:ESCRT-0 complex"/>
    <property type="evidence" value="ECO:0007669"/>
    <property type="project" value="TreeGrafter"/>
</dbReference>
<dbReference type="Pfam" id="PF01363">
    <property type="entry name" value="FYVE"/>
    <property type="match status" value="1"/>
</dbReference>
<dbReference type="KEGG" id="pif:PITG_00854"/>
<dbReference type="SUPFAM" id="SSF57903">
    <property type="entry name" value="FYVE/PHD zinc finger"/>
    <property type="match status" value="1"/>
</dbReference>
<dbReference type="FunFam" id="3.30.40.10:FF:000345">
    <property type="entry name" value="Vacuolar protein sorting-associated protein 27"/>
    <property type="match status" value="1"/>
</dbReference>
<dbReference type="OrthoDB" id="194358at2759"/>
<dbReference type="AlphaFoldDB" id="D0MRU7"/>
<feature type="domain" description="FYVE-type" evidence="7">
    <location>
        <begin position="551"/>
        <end position="612"/>
    </location>
</feature>
<dbReference type="STRING" id="403677.D0MRU7"/>
<evidence type="ECO:0000256" key="6">
    <source>
        <dbReference type="SAM" id="MobiDB-lite"/>
    </source>
</evidence>
<feature type="region of interest" description="Disordered" evidence="6">
    <location>
        <begin position="337"/>
        <end position="396"/>
    </location>
</feature>
<reference evidence="9" key="1">
    <citation type="journal article" date="2009" name="Nature">
        <title>Genome sequence and analysis of the Irish potato famine pathogen Phytophthora infestans.</title>
        <authorList>
            <consortium name="The Broad Institute Genome Sequencing Platform"/>
            <person name="Haas B.J."/>
            <person name="Kamoun S."/>
            <person name="Zody M.C."/>
            <person name="Jiang R.H."/>
            <person name="Handsaker R.E."/>
            <person name="Cano L.M."/>
            <person name="Grabherr M."/>
            <person name="Kodira C.D."/>
            <person name="Raffaele S."/>
            <person name="Torto-Alalibo T."/>
            <person name="Bozkurt T.O."/>
            <person name="Ah-Fong A.M."/>
            <person name="Alvarado L."/>
            <person name="Anderson V.L."/>
            <person name="Armstrong M.R."/>
            <person name="Avrova A."/>
            <person name="Baxter L."/>
            <person name="Beynon J."/>
            <person name="Boevink P.C."/>
            <person name="Bollmann S.R."/>
            <person name="Bos J.I."/>
            <person name="Bulone V."/>
            <person name="Cai G."/>
            <person name="Cakir C."/>
            <person name="Carrington J.C."/>
            <person name="Chawner M."/>
            <person name="Conti L."/>
            <person name="Costanzo S."/>
            <person name="Ewan R."/>
            <person name="Fahlgren N."/>
            <person name="Fischbach M.A."/>
            <person name="Fugelstad J."/>
            <person name="Gilroy E.M."/>
            <person name="Gnerre S."/>
            <person name="Green P.J."/>
            <person name="Grenville-Briggs L.J."/>
            <person name="Griffith J."/>
            <person name="Grunwald N.J."/>
            <person name="Horn K."/>
            <person name="Horner N.R."/>
            <person name="Hu C.H."/>
            <person name="Huitema E."/>
            <person name="Jeong D.H."/>
            <person name="Jones A.M."/>
            <person name="Jones J.D."/>
            <person name="Jones R.W."/>
            <person name="Karlsson E.K."/>
            <person name="Kunjeti S.G."/>
            <person name="Lamour K."/>
            <person name="Liu Z."/>
            <person name="Ma L."/>
            <person name="Maclean D."/>
            <person name="Chibucos M.C."/>
            <person name="McDonald H."/>
            <person name="McWalters J."/>
            <person name="Meijer H.J."/>
            <person name="Morgan W."/>
            <person name="Morris P.F."/>
            <person name="Munro C.A."/>
            <person name="O'Neill K."/>
            <person name="Ospina-Giraldo M."/>
            <person name="Pinzon A."/>
            <person name="Pritchard L."/>
            <person name="Ramsahoye B."/>
            <person name="Ren Q."/>
            <person name="Restrepo S."/>
            <person name="Roy S."/>
            <person name="Sadanandom A."/>
            <person name="Savidor A."/>
            <person name="Schornack S."/>
            <person name="Schwartz D.C."/>
            <person name="Schumann U.D."/>
            <person name="Schwessinger B."/>
            <person name="Seyer L."/>
            <person name="Sharpe T."/>
            <person name="Silvar C."/>
            <person name="Song J."/>
            <person name="Studholme D.J."/>
            <person name="Sykes S."/>
            <person name="Thines M."/>
            <person name="van de Vondervoort P.J."/>
            <person name="Phuntumart V."/>
            <person name="Wawra S."/>
            <person name="Weide R."/>
            <person name="Win J."/>
            <person name="Young C."/>
            <person name="Zhou S."/>
            <person name="Fry W."/>
            <person name="Meyers B.C."/>
            <person name="van West P."/>
            <person name="Ristaino J."/>
            <person name="Govers F."/>
            <person name="Birch P.R."/>
            <person name="Whisson S.C."/>
            <person name="Judelson H.S."/>
            <person name="Nusbaum C."/>
        </authorList>
    </citation>
    <scope>NUCLEOTIDE SEQUENCE [LARGE SCALE GENOMIC DNA]</scope>
    <source>
        <strain evidence="9">T30-4</strain>
    </source>
</reference>
<dbReference type="InterPro" id="IPR013083">
    <property type="entry name" value="Znf_RING/FYVE/PHD"/>
</dbReference>
<keyword evidence="5" id="KW-0175">Coiled coil</keyword>
<feature type="compositionally biased region" description="Low complexity" evidence="6">
    <location>
        <begin position="350"/>
        <end position="368"/>
    </location>
</feature>
<evidence type="ECO:0000256" key="5">
    <source>
        <dbReference type="SAM" id="Coils"/>
    </source>
</evidence>
<dbReference type="InterPro" id="IPR000306">
    <property type="entry name" value="Znf_FYVE"/>
</dbReference>
<dbReference type="HOGENOM" id="CLU_018800_0_0_1"/>
<dbReference type="Gene3D" id="1.25.40.20">
    <property type="entry name" value="Ankyrin repeat-containing domain"/>
    <property type="match status" value="1"/>
</dbReference>
<dbReference type="OMA" id="PVHELRC"/>
<feature type="compositionally biased region" description="Acidic residues" evidence="6">
    <location>
        <begin position="789"/>
        <end position="800"/>
    </location>
</feature>
<dbReference type="PROSITE" id="PS50178">
    <property type="entry name" value="ZF_FYVE"/>
    <property type="match status" value="1"/>
</dbReference>
<dbReference type="InterPro" id="IPR017455">
    <property type="entry name" value="Znf_FYVE-rel"/>
</dbReference>
<dbReference type="GO" id="GO:0006623">
    <property type="term" value="P:protein targeting to vacuole"/>
    <property type="evidence" value="ECO:0007669"/>
    <property type="project" value="TreeGrafter"/>
</dbReference>
<keyword evidence="1" id="KW-0479">Metal-binding</keyword>
<dbReference type="InParanoid" id="D0MRU7"/>
<dbReference type="GO" id="GO:0043328">
    <property type="term" value="P:protein transport to vacuole involved in ubiquitin-dependent protein catabolic process via the multivesicular body sorting pathway"/>
    <property type="evidence" value="ECO:0007669"/>
    <property type="project" value="TreeGrafter"/>
</dbReference>
<dbReference type="RefSeq" id="XP_002909402.1">
    <property type="nucleotide sequence ID" value="XM_002909356.1"/>
</dbReference>
<feature type="compositionally biased region" description="Low complexity" evidence="6">
    <location>
        <begin position="670"/>
        <end position="689"/>
    </location>
</feature>